<feature type="compositionally biased region" description="Basic and acidic residues" evidence="2">
    <location>
        <begin position="9"/>
        <end position="24"/>
    </location>
</feature>
<dbReference type="EMBL" id="JAGFBS010000004">
    <property type="protein sequence ID" value="KAG6379535.1"/>
    <property type="molecule type" value="Genomic_DNA"/>
</dbReference>
<proteinExistence type="predicted"/>
<feature type="region of interest" description="Disordered" evidence="2">
    <location>
        <begin position="1"/>
        <end position="24"/>
    </location>
</feature>
<evidence type="ECO:0000313" key="3">
    <source>
        <dbReference type="EMBL" id="KAG6379535.1"/>
    </source>
</evidence>
<protein>
    <submittedName>
        <fullName evidence="3">Uncharacterized protein</fullName>
    </submittedName>
</protein>
<evidence type="ECO:0000256" key="2">
    <source>
        <dbReference type="SAM" id="MobiDB-lite"/>
    </source>
</evidence>
<dbReference type="Gene3D" id="1.10.287.1490">
    <property type="match status" value="1"/>
</dbReference>
<keyword evidence="4" id="KW-1185">Reference proteome</keyword>
<evidence type="ECO:0000256" key="1">
    <source>
        <dbReference type="SAM" id="Coils"/>
    </source>
</evidence>
<evidence type="ECO:0000313" key="4">
    <source>
        <dbReference type="Proteomes" id="UP000683000"/>
    </source>
</evidence>
<name>A0A8I3AEL6_9AGAM</name>
<sequence length="199" mass="22419">MSLGISWQSRDESSRNVHQRDERSLEIDGQNSIHAVVFLVDSEGKHIVAAGGYYVSTLTRAASTSTPLDSIIAFLEEVISSFQRKMANMKETIESFVADMRARCARYEALRKTISTLESNVQELRTELPSAKDELECSYSKVITHLEHDIAHVKVDHAELEQMITSVLTKIHDLGAEHERLHEQLVAAEDVIQELRAQC</sequence>
<feature type="coiled-coil region" evidence="1">
    <location>
        <begin position="72"/>
        <end position="134"/>
    </location>
</feature>
<dbReference type="Proteomes" id="UP000683000">
    <property type="component" value="Unassembled WGS sequence"/>
</dbReference>
<dbReference type="AlphaFoldDB" id="A0A8I3AEL6"/>
<dbReference type="SUPFAM" id="SSF57997">
    <property type="entry name" value="Tropomyosin"/>
    <property type="match status" value="1"/>
</dbReference>
<accession>A0A8I3AEL6</accession>
<organism evidence="3 4">
    <name type="scientific">Boletus reticuloceps</name>
    <dbReference type="NCBI Taxonomy" id="495285"/>
    <lineage>
        <taxon>Eukaryota</taxon>
        <taxon>Fungi</taxon>
        <taxon>Dikarya</taxon>
        <taxon>Basidiomycota</taxon>
        <taxon>Agaricomycotina</taxon>
        <taxon>Agaricomycetes</taxon>
        <taxon>Agaricomycetidae</taxon>
        <taxon>Boletales</taxon>
        <taxon>Boletineae</taxon>
        <taxon>Boletaceae</taxon>
        <taxon>Boletoideae</taxon>
        <taxon>Boletus</taxon>
    </lineage>
</organism>
<gene>
    <name evidence="3" type="ORF">JVT61DRAFT_10031</name>
</gene>
<keyword evidence="1" id="KW-0175">Coiled coil</keyword>
<reference evidence="3" key="1">
    <citation type="submission" date="2021-03" db="EMBL/GenBank/DDBJ databases">
        <title>Evolutionary innovations through gain and loss of genes in the ectomycorrhizal Boletales.</title>
        <authorList>
            <person name="Wu G."/>
            <person name="Miyauchi S."/>
            <person name="Morin E."/>
            <person name="Yang Z.-L."/>
            <person name="Xu J."/>
            <person name="Martin F.M."/>
        </authorList>
    </citation>
    <scope>NUCLEOTIDE SEQUENCE</scope>
    <source>
        <strain evidence="3">BR01</strain>
    </source>
</reference>
<dbReference type="OrthoDB" id="10374013at2759"/>
<comment type="caution">
    <text evidence="3">The sequence shown here is derived from an EMBL/GenBank/DDBJ whole genome shotgun (WGS) entry which is preliminary data.</text>
</comment>